<accession>A0A845GRE7</accession>
<gene>
    <name evidence="1" type="ORF">GTP90_18355</name>
</gene>
<sequence length="57" mass="6244">MRKPGAWLTTYQLAQEFQQLCDASPSDVVRLFALVGAAFAEEFFGAFTAPISEAVFV</sequence>
<dbReference type="EMBL" id="WWCX01000033">
    <property type="protein sequence ID" value="MYM95826.1"/>
    <property type="molecule type" value="Genomic_DNA"/>
</dbReference>
<dbReference type="RefSeq" id="WP_161084918.1">
    <property type="nucleotide sequence ID" value="NZ_WWCX01000033.1"/>
</dbReference>
<evidence type="ECO:0000313" key="2">
    <source>
        <dbReference type="Proteomes" id="UP000447355"/>
    </source>
</evidence>
<proteinExistence type="predicted"/>
<protein>
    <submittedName>
        <fullName evidence="1">Uncharacterized protein</fullName>
    </submittedName>
</protein>
<organism evidence="1 2">
    <name type="scientific">Duganella vulcania</name>
    <dbReference type="NCBI Taxonomy" id="2692166"/>
    <lineage>
        <taxon>Bacteria</taxon>
        <taxon>Pseudomonadati</taxon>
        <taxon>Pseudomonadota</taxon>
        <taxon>Betaproteobacteria</taxon>
        <taxon>Burkholderiales</taxon>
        <taxon>Oxalobacteraceae</taxon>
        <taxon>Telluria group</taxon>
        <taxon>Duganella</taxon>
    </lineage>
</organism>
<name>A0A845GRE7_9BURK</name>
<comment type="caution">
    <text evidence="1">The sequence shown here is derived from an EMBL/GenBank/DDBJ whole genome shotgun (WGS) entry which is preliminary data.</text>
</comment>
<dbReference type="AlphaFoldDB" id="A0A845GRE7"/>
<evidence type="ECO:0000313" key="1">
    <source>
        <dbReference type="EMBL" id="MYM95826.1"/>
    </source>
</evidence>
<reference evidence="1" key="1">
    <citation type="submission" date="2019-12" db="EMBL/GenBank/DDBJ databases">
        <title>Novel species isolated from a subtropical stream in China.</title>
        <authorList>
            <person name="Lu H."/>
        </authorList>
    </citation>
    <scope>NUCLEOTIDE SEQUENCE [LARGE SCALE GENOMIC DNA]</scope>
    <source>
        <strain evidence="1">FT81W</strain>
    </source>
</reference>
<dbReference type="Proteomes" id="UP000447355">
    <property type="component" value="Unassembled WGS sequence"/>
</dbReference>